<dbReference type="InterPro" id="IPR000086">
    <property type="entry name" value="NUDIX_hydrolase_dom"/>
</dbReference>
<reference evidence="5 6" key="1">
    <citation type="journal article" date="2018" name="Front. Microbiol.">
        <title>Description and Comparative Genomics of Macrococcus caseolyticus subsp. hominis subsp. nov., Macrococcus goetzii sp. nov., Macrococcus epidermidis sp. nov., and Macrococcus bohemicus sp. nov., Novel Macrococci From Human Clinical Material With Virulence Potential and Suspected Uptake of Foreign DNA by Natural Transformation.</title>
        <authorList>
            <person name="Maslanova I."/>
            <person name="Wertheimer Z."/>
            <person name="Sedlacek I."/>
            <person name="Svec P."/>
            <person name="Indrakova A."/>
            <person name="Kovarovic V."/>
            <person name="Schumann P."/>
            <person name="Sproer C."/>
            <person name="Kralova S."/>
            <person name="Sedo O."/>
            <person name="Kristofova L."/>
            <person name="Vrbovska V."/>
            <person name="Fuzik T."/>
            <person name="Petras P."/>
            <person name="Zdrahal Z."/>
            <person name="Ruzickova V."/>
            <person name="Doskar J."/>
            <person name="Pantucek R."/>
        </authorList>
    </citation>
    <scope>NUCLEOTIDE SEQUENCE [LARGE SCALE GENOMIC DNA]</scope>
    <source>
        <strain evidence="5 6">03/115</strain>
    </source>
</reference>
<evidence type="ECO:0000256" key="2">
    <source>
        <dbReference type="ARBA" id="ARBA00022801"/>
    </source>
</evidence>
<dbReference type="Proteomes" id="UP000249579">
    <property type="component" value="Unassembled WGS sequence"/>
</dbReference>
<dbReference type="InterPro" id="IPR020476">
    <property type="entry name" value="Nudix_hydrolase"/>
</dbReference>
<name>A0A328A4S2_9STAP</name>
<comment type="similarity">
    <text evidence="3">Belongs to the Nudix hydrolase family.</text>
</comment>
<evidence type="ECO:0000256" key="3">
    <source>
        <dbReference type="RuleBase" id="RU003476"/>
    </source>
</evidence>
<evidence type="ECO:0000313" key="5">
    <source>
        <dbReference type="EMBL" id="RAK48448.1"/>
    </source>
</evidence>
<dbReference type="Pfam" id="PF00293">
    <property type="entry name" value="NUDIX"/>
    <property type="match status" value="1"/>
</dbReference>
<comment type="cofactor">
    <cofactor evidence="1">
        <name>Mg(2+)</name>
        <dbReference type="ChEBI" id="CHEBI:18420"/>
    </cofactor>
</comment>
<dbReference type="PANTHER" id="PTHR43046:SF2">
    <property type="entry name" value="8-OXO-DGTP DIPHOSPHATASE-RELATED"/>
    <property type="match status" value="1"/>
</dbReference>
<evidence type="ECO:0000256" key="1">
    <source>
        <dbReference type="ARBA" id="ARBA00001946"/>
    </source>
</evidence>
<sequence length="173" mass="19522">MIAHLTFFISKENIMARDKVWLGVNAIVINEAGEWLLLKKQYSGMRGMWSTPAGFIDNGETADQAVLRELYEESGIEGEVQGVIGLRSGVINNEISDNMILFLIKPLSTDITLKYPNDEIEVVAWRTPDEILQDNTVSPMIHHLLQEKSEAITLTSTESPGAHFNYTHYHLYT</sequence>
<protein>
    <submittedName>
        <fullName evidence="5">NUDIX hydrolase</fullName>
    </submittedName>
</protein>
<comment type="caution">
    <text evidence="5">The sequence shown here is derived from an EMBL/GenBank/DDBJ whole genome shotgun (WGS) entry which is preliminary data.</text>
</comment>
<proteinExistence type="inferred from homology"/>
<dbReference type="InterPro" id="IPR015797">
    <property type="entry name" value="NUDIX_hydrolase-like_dom_sf"/>
</dbReference>
<dbReference type="GO" id="GO:0016787">
    <property type="term" value="F:hydrolase activity"/>
    <property type="evidence" value="ECO:0007669"/>
    <property type="project" value="UniProtKB-KW"/>
</dbReference>
<dbReference type="SUPFAM" id="SSF55811">
    <property type="entry name" value="Nudix"/>
    <property type="match status" value="1"/>
</dbReference>
<organism evidence="5 6">
    <name type="scientific">Macrococcoides bohemicum</name>
    <dbReference type="NCBI Taxonomy" id="1903056"/>
    <lineage>
        <taxon>Bacteria</taxon>
        <taxon>Bacillati</taxon>
        <taxon>Bacillota</taxon>
        <taxon>Bacilli</taxon>
        <taxon>Bacillales</taxon>
        <taxon>Staphylococcaceae</taxon>
        <taxon>Macrococcoides</taxon>
    </lineage>
</organism>
<evidence type="ECO:0000313" key="6">
    <source>
        <dbReference type="Proteomes" id="UP000249579"/>
    </source>
</evidence>
<dbReference type="AlphaFoldDB" id="A0A328A4S2"/>
<dbReference type="OrthoDB" id="9810648at2"/>
<accession>A0A328A4S2</accession>
<keyword evidence="2 3" id="KW-0378">Hydrolase</keyword>
<dbReference type="PROSITE" id="PS51462">
    <property type="entry name" value="NUDIX"/>
    <property type="match status" value="1"/>
</dbReference>
<dbReference type="InterPro" id="IPR020084">
    <property type="entry name" value="NUDIX_hydrolase_CS"/>
</dbReference>
<evidence type="ECO:0000259" key="4">
    <source>
        <dbReference type="PROSITE" id="PS51462"/>
    </source>
</evidence>
<dbReference type="EMBL" id="PZJG01000010">
    <property type="protein sequence ID" value="RAK48448.1"/>
    <property type="molecule type" value="Genomic_DNA"/>
</dbReference>
<gene>
    <name evidence="5" type="ORF">BHX94_11275</name>
</gene>
<dbReference type="PROSITE" id="PS00893">
    <property type="entry name" value="NUDIX_BOX"/>
    <property type="match status" value="1"/>
</dbReference>
<feature type="domain" description="Nudix hydrolase" evidence="4">
    <location>
        <begin position="19"/>
        <end position="149"/>
    </location>
</feature>
<dbReference type="PANTHER" id="PTHR43046">
    <property type="entry name" value="GDP-MANNOSE MANNOSYL HYDROLASE"/>
    <property type="match status" value="1"/>
</dbReference>
<dbReference type="PRINTS" id="PR00502">
    <property type="entry name" value="NUDIXFAMILY"/>
</dbReference>
<dbReference type="Gene3D" id="3.90.79.10">
    <property type="entry name" value="Nucleoside Triphosphate Pyrophosphohydrolase"/>
    <property type="match status" value="1"/>
</dbReference>